<dbReference type="GO" id="GO:0019722">
    <property type="term" value="P:calcium-mediated signaling"/>
    <property type="evidence" value="ECO:0007669"/>
    <property type="project" value="TreeGrafter"/>
</dbReference>
<keyword evidence="11" id="KW-0863">Zinc-finger</keyword>
<sequence>QSKLVKYFSRQLSCKRKVALQERNAKLEGFPQLLHWFRIVDIRKEVMEEIAPGQLSLEDLLDMTDDQVCATVEKFGANSEECARLNASLSCLRSVHKSGGSLSKQDWTIQWPSAEPGKENSPGCPAEPGPWGRTHPSPKAQPKCGQHHCHAGSPHGPVYTHVDRLTVEGHPGLCPPLESGHRSLPPSPRQRHAAHTPPRTPNIVTTVTPPGTPPVRRRNKLKPPGTPPPSSRKLIHLIPGFTALHRSKSHEFQLGHRVDEAHTPKVKKKNKPLNLKIHNSVGSCENIPAQRSPLLSERSLRSFFVGYPPFLPSTPPVHTEATFSAIQPLSLPRPHLSQPGHPWQRCPKAPGAVAASGPCPFPGEPGQCQHPLGEEPFPDLHLKLPTQLQPFPSTVPGSSGPSCPSEGSCTTTGFNWAPGASPPCPVLCGTSITSTVVLLWLCPGRILLNPSPASSSWLLPHPHGLYIPPGMGTPALPRAAAPGLDSPFHEEMFPNINPEPPLAQPEAVPSPPVPVPCSQSPTPPAWGFFPHNFVVPDALCPPQNEEGAEEVQESEDDFEEMNLSLLSARNFPRKASQTSIFLQEWDIPFEQLEIGELIGKGRFGQVFHGRWHGEVAIRLIDIERDNEDQLKAFKREVMAYRQTRHENVVLFMGACMSPPHLAIITSLCKGRTLYSVVRDAKIVLDVNKTRQIAQEIVKGMGYLHAKGILHKDLKSKNVFYDNGKVVITDFGLFSISGVLQAGRRENKLRIQNGWLCHLAPEIIRQLSPDTEEDKLPFSKHSDVFALGTIWYELHAREWPFKTQPAEAIIWQVGRGMKPNLSQIGMGKEISDILLFCWAYEQEERPTFTKLMDMLEKLPKRNRRLSHPGHFWKSAE</sequence>
<evidence type="ECO:0000313" key="21">
    <source>
        <dbReference type="Proteomes" id="UP000572057"/>
    </source>
</evidence>
<dbReference type="Gene3D" id="1.10.150.50">
    <property type="entry name" value="Transcription Factor, Ets-1"/>
    <property type="match status" value="1"/>
</dbReference>
<dbReference type="InterPro" id="IPR008271">
    <property type="entry name" value="Ser/Thr_kinase_AS"/>
</dbReference>
<evidence type="ECO:0000256" key="2">
    <source>
        <dbReference type="ARBA" id="ARBA00004496"/>
    </source>
</evidence>
<dbReference type="InterPro" id="IPR001245">
    <property type="entry name" value="Ser-Thr/Tyr_kinase_cat_dom"/>
</dbReference>
<dbReference type="FunFam" id="1.10.510.10:FF:000107">
    <property type="entry name" value="kinase suppressor of Ras 1"/>
    <property type="match status" value="1"/>
</dbReference>
<evidence type="ECO:0000256" key="12">
    <source>
        <dbReference type="ARBA" id="ARBA00022777"/>
    </source>
</evidence>
<dbReference type="FunFam" id="3.30.200.20:FF:000034">
    <property type="entry name" value="Kinase suppressor of Ras 1"/>
    <property type="match status" value="1"/>
</dbReference>
<evidence type="ECO:0000256" key="17">
    <source>
        <dbReference type="ARBA" id="ARBA00048679"/>
    </source>
</evidence>
<dbReference type="GO" id="GO:0004674">
    <property type="term" value="F:protein serine/threonine kinase activity"/>
    <property type="evidence" value="ECO:0007669"/>
    <property type="project" value="UniProtKB-KW"/>
</dbReference>
<proteinExistence type="inferred from homology"/>
<keyword evidence="12 20" id="KW-0418">Kinase</keyword>
<evidence type="ECO:0000256" key="6">
    <source>
        <dbReference type="ARBA" id="ARBA00022527"/>
    </source>
</evidence>
<keyword evidence="13" id="KW-0862">Zinc</keyword>
<dbReference type="InterPro" id="IPR050167">
    <property type="entry name" value="Ser_Thr_protein_kinase"/>
</dbReference>
<evidence type="ECO:0000256" key="8">
    <source>
        <dbReference type="ARBA" id="ARBA00022679"/>
    </source>
</evidence>
<dbReference type="GO" id="GO:0005829">
    <property type="term" value="C:cytosol"/>
    <property type="evidence" value="ECO:0007669"/>
    <property type="project" value="TreeGrafter"/>
</dbReference>
<dbReference type="InterPro" id="IPR000719">
    <property type="entry name" value="Prot_kinase_dom"/>
</dbReference>
<dbReference type="EC" id="2.7.11.1" evidence="4"/>
<keyword evidence="15" id="KW-0472">Membrane</keyword>
<keyword evidence="14" id="KW-0067">ATP-binding</keyword>
<dbReference type="PANTHER" id="PTHR23257">
    <property type="entry name" value="SERINE-THREONINE PROTEIN KINASE"/>
    <property type="match status" value="1"/>
</dbReference>
<keyword evidence="8" id="KW-0808">Transferase</keyword>
<evidence type="ECO:0000256" key="3">
    <source>
        <dbReference type="ARBA" id="ARBA00005843"/>
    </source>
</evidence>
<keyword evidence="5" id="KW-0963">Cytoplasm</keyword>
<dbReference type="Gene3D" id="3.30.200.20">
    <property type="entry name" value="Phosphorylase Kinase, domain 1"/>
    <property type="match status" value="1"/>
</dbReference>
<keyword evidence="21" id="KW-1185">Reference proteome</keyword>
<evidence type="ECO:0000313" key="20">
    <source>
        <dbReference type="EMBL" id="NXO44678.1"/>
    </source>
</evidence>
<keyword evidence="9" id="KW-0479">Metal-binding</keyword>
<feature type="region of interest" description="Disordered" evidence="18">
    <location>
        <begin position="112"/>
        <end position="149"/>
    </location>
</feature>
<dbReference type="CDD" id="cd14153">
    <property type="entry name" value="PK_KSR2"/>
    <property type="match status" value="1"/>
</dbReference>
<dbReference type="FunFam" id="1.10.150.50:FF:000031">
    <property type="entry name" value="Kinase suppressor of Ras 2"/>
    <property type="match status" value="1"/>
</dbReference>
<comment type="similarity">
    <text evidence="3">Belongs to the protein kinase superfamily. TKL Ser/Thr protein kinase family.</text>
</comment>
<evidence type="ECO:0000256" key="4">
    <source>
        <dbReference type="ARBA" id="ARBA00012513"/>
    </source>
</evidence>
<dbReference type="PROSITE" id="PS50011">
    <property type="entry name" value="PROTEIN_KINASE_DOM"/>
    <property type="match status" value="1"/>
</dbReference>
<dbReference type="GO" id="GO:0007265">
    <property type="term" value="P:Ras protein signal transduction"/>
    <property type="evidence" value="ECO:0007669"/>
    <property type="project" value="TreeGrafter"/>
</dbReference>
<accession>A0A7L1SDV7</accession>
<dbReference type="PROSITE" id="PS00108">
    <property type="entry name" value="PROTEIN_KINASE_ST"/>
    <property type="match status" value="1"/>
</dbReference>
<evidence type="ECO:0000256" key="13">
    <source>
        <dbReference type="ARBA" id="ARBA00022833"/>
    </source>
</evidence>
<dbReference type="Proteomes" id="UP000572057">
    <property type="component" value="Unassembled WGS sequence"/>
</dbReference>
<comment type="catalytic activity">
    <reaction evidence="17">
        <text>L-seryl-[protein] + ATP = O-phospho-L-seryl-[protein] + ADP + H(+)</text>
        <dbReference type="Rhea" id="RHEA:17989"/>
        <dbReference type="Rhea" id="RHEA-COMP:9863"/>
        <dbReference type="Rhea" id="RHEA-COMP:11604"/>
        <dbReference type="ChEBI" id="CHEBI:15378"/>
        <dbReference type="ChEBI" id="CHEBI:29999"/>
        <dbReference type="ChEBI" id="CHEBI:30616"/>
        <dbReference type="ChEBI" id="CHEBI:83421"/>
        <dbReference type="ChEBI" id="CHEBI:456216"/>
        <dbReference type="EC" id="2.7.11.1"/>
    </reaction>
</comment>
<feature type="non-terminal residue" evidence="20">
    <location>
        <position position="875"/>
    </location>
</feature>
<name>A0A7L1SDV7_9PASS</name>
<dbReference type="GO" id="GO:0005886">
    <property type="term" value="C:plasma membrane"/>
    <property type="evidence" value="ECO:0007669"/>
    <property type="project" value="TreeGrafter"/>
</dbReference>
<evidence type="ECO:0000256" key="1">
    <source>
        <dbReference type="ARBA" id="ARBA00004170"/>
    </source>
</evidence>
<evidence type="ECO:0000256" key="7">
    <source>
        <dbReference type="ARBA" id="ARBA00022553"/>
    </source>
</evidence>
<evidence type="ECO:0000256" key="5">
    <source>
        <dbReference type="ARBA" id="ARBA00022490"/>
    </source>
</evidence>
<keyword evidence="6" id="KW-0723">Serine/threonine-protein kinase</keyword>
<keyword evidence="7" id="KW-0597">Phosphoprotein</keyword>
<evidence type="ECO:0000256" key="11">
    <source>
        <dbReference type="ARBA" id="ARBA00022771"/>
    </source>
</evidence>
<dbReference type="GO" id="GO:0005524">
    <property type="term" value="F:ATP binding"/>
    <property type="evidence" value="ECO:0007669"/>
    <property type="project" value="UniProtKB-KW"/>
</dbReference>
<gene>
    <name evidence="20" type="primary">Ksr2</name>
    <name evidence="20" type="ORF">LOCOCH_R01312</name>
</gene>
<dbReference type="AlphaFoldDB" id="A0A7L1SDV7"/>
<comment type="subcellular location">
    <subcellularLocation>
        <location evidence="2">Cytoplasm</location>
    </subcellularLocation>
    <subcellularLocation>
        <location evidence="1">Membrane</location>
        <topology evidence="1">Peripheral membrane protein</topology>
    </subcellularLocation>
</comment>
<comment type="caution">
    <text evidence="20">The sequence shown here is derived from an EMBL/GenBank/DDBJ whole genome shotgun (WGS) entry which is preliminary data.</text>
</comment>
<evidence type="ECO:0000256" key="10">
    <source>
        <dbReference type="ARBA" id="ARBA00022741"/>
    </source>
</evidence>
<dbReference type="EMBL" id="VXBM01001701">
    <property type="protein sequence ID" value="NXO44678.1"/>
    <property type="molecule type" value="Genomic_DNA"/>
</dbReference>
<dbReference type="Pfam" id="PF07714">
    <property type="entry name" value="PK_Tyr_Ser-Thr"/>
    <property type="match status" value="1"/>
</dbReference>
<comment type="catalytic activity">
    <reaction evidence="16">
        <text>L-threonyl-[protein] + ATP = O-phospho-L-threonyl-[protein] + ADP + H(+)</text>
        <dbReference type="Rhea" id="RHEA:46608"/>
        <dbReference type="Rhea" id="RHEA-COMP:11060"/>
        <dbReference type="Rhea" id="RHEA-COMP:11605"/>
        <dbReference type="ChEBI" id="CHEBI:15378"/>
        <dbReference type="ChEBI" id="CHEBI:30013"/>
        <dbReference type="ChEBI" id="CHEBI:30616"/>
        <dbReference type="ChEBI" id="CHEBI:61977"/>
        <dbReference type="ChEBI" id="CHEBI:456216"/>
        <dbReference type="EC" id="2.7.11.1"/>
    </reaction>
</comment>
<evidence type="ECO:0000256" key="16">
    <source>
        <dbReference type="ARBA" id="ARBA00047899"/>
    </source>
</evidence>
<feature type="non-terminal residue" evidence="20">
    <location>
        <position position="1"/>
    </location>
</feature>
<evidence type="ECO:0000256" key="14">
    <source>
        <dbReference type="ARBA" id="ARBA00022840"/>
    </source>
</evidence>
<dbReference type="SUPFAM" id="SSF56112">
    <property type="entry name" value="Protein kinase-like (PK-like)"/>
    <property type="match status" value="1"/>
</dbReference>
<dbReference type="GO" id="GO:0008270">
    <property type="term" value="F:zinc ion binding"/>
    <property type="evidence" value="ECO:0007669"/>
    <property type="project" value="UniProtKB-KW"/>
</dbReference>
<reference evidence="21" key="1">
    <citation type="submission" date="2019-09" db="EMBL/GenBank/DDBJ databases">
        <title>Bird 10,000 Genomes (B10K) Project - Family phase.</title>
        <authorList>
            <person name="Zhang G."/>
        </authorList>
    </citation>
    <scope>NUCLEOTIDE SEQUENCE [LARGE SCALE GENOMIC DNA]</scope>
</reference>
<evidence type="ECO:0000256" key="18">
    <source>
        <dbReference type="SAM" id="MobiDB-lite"/>
    </source>
</evidence>
<dbReference type="InterPro" id="IPR013761">
    <property type="entry name" value="SAM/pointed_sf"/>
</dbReference>
<keyword evidence="10" id="KW-0547">Nucleotide-binding</keyword>
<feature type="region of interest" description="Disordered" evidence="18">
    <location>
        <begin position="175"/>
        <end position="233"/>
    </location>
</feature>
<dbReference type="PANTHER" id="PTHR23257:SF775">
    <property type="entry name" value="KINASE SUPPRESSOR OF RAS 2"/>
    <property type="match status" value="1"/>
</dbReference>
<dbReference type="InterPro" id="IPR011009">
    <property type="entry name" value="Kinase-like_dom_sf"/>
</dbReference>
<dbReference type="OrthoDB" id="774951at2759"/>
<organism evidence="20 21">
    <name type="scientific">Helopsaltes ochotensis</name>
    <name type="common">Middendorff's grasshopper-warbler</name>
    <dbReference type="NCBI Taxonomy" id="3150915"/>
    <lineage>
        <taxon>Eukaryota</taxon>
        <taxon>Metazoa</taxon>
        <taxon>Chordata</taxon>
        <taxon>Craniata</taxon>
        <taxon>Vertebrata</taxon>
        <taxon>Euteleostomi</taxon>
        <taxon>Archelosauria</taxon>
        <taxon>Archosauria</taxon>
        <taxon>Dinosauria</taxon>
        <taxon>Saurischia</taxon>
        <taxon>Theropoda</taxon>
        <taxon>Coelurosauria</taxon>
        <taxon>Aves</taxon>
        <taxon>Neognathae</taxon>
        <taxon>Neoaves</taxon>
        <taxon>Telluraves</taxon>
        <taxon>Australaves</taxon>
        <taxon>Passeriformes</taxon>
        <taxon>Sylvioidea</taxon>
        <taxon>Locustellidae</taxon>
        <taxon>Helopsaltes</taxon>
    </lineage>
</organism>
<evidence type="ECO:0000256" key="15">
    <source>
        <dbReference type="ARBA" id="ARBA00023136"/>
    </source>
</evidence>
<protein>
    <recommendedName>
        <fullName evidence="4">non-specific serine/threonine protein kinase</fullName>
        <ecNumber evidence="4">2.7.11.1</ecNumber>
    </recommendedName>
</protein>
<evidence type="ECO:0000259" key="19">
    <source>
        <dbReference type="PROSITE" id="PS50011"/>
    </source>
</evidence>
<feature type="domain" description="Protein kinase" evidence="19">
    <location>
        <begin position="592"/>
        <end position="857"/>
    </location>
</feature>
<dbReference type="SMART" id="SM00220">
    <property type="entry name" value="S_TKc"/>
    <property type="match status" value="1"/>
</dbReference>
<evidence type="ECO:0000256" key="9">
    <source>
        <dbReference type="ARBA" id="ARBA00022723"/>
    </source>
</evidence>
<dbReference type="Gene3D" id="1.10.510.10">
    <property type="entry name" value="Transferase(Phosphotransferase) domain 1"/>
    <property type="match status" value="1"/>
</dbReference>